<keyword evidence="2" id="KW-1185">Reference proteome</keyword>
<protein>
    <submittedName>
        <fullName evidence="1">Uncharacterized protein</fullName>
    </submittedName>
</protein>
<comment type="caution">
    <text evidence="1">The sequence shown here is derived from an EMBL/GenBank/DDBJ whole genome shotgun (WGS) entry which is preliminary data.</text>
</comment>
<sequence>MEDDRSPTNGLFSRCLRYKPSIEEEYHAGAVLQDVDSHILVLVRNGREDGYVLEKKIERVEVSIDGVLSTNITNTVPTTRYTDLYMQFIGLKIKLDQKCLLLYRLSMVVGGYITDG</sequence>
<accession>A0ACC0C9V5</accession>
<dbReference type="Proteomes" id="UP001060085">
    <property type="component" value="Linkage Group LG01"/>
</dbReference>
<evidence type="ECO:0000313" key="2">
    <source>
        <dbReference type="Proteomes" id="UP001060085"/>
    </source>
</evidence>
<evidence type="ECO:0000313" key="1">
    <source>
        <dbReference type="EMBL" id="KAI5681727.1"/>
    </source>
</evidence>
<gene>
    <name evidence="1" type="ORF">M9H77_02955</name>
</gene>
<organism evidence="1 2">
    <name type="scientific">Catharanthus roseus</name>
    <name type="common">Madagascar periwinkle</name>
    <name type="synonym">Vinca rosea</name>
    <dbReference type="NCBI Taxonomy" id="4058"/>
    <lineage>
        <taxon>Eukaryota</taxon>
        <taxon>Viridiplantae</taxon>
        <taxon>Streptophyta</taxon>
        <taxon>Embryophyta</taxon>
        <taxon>Tracheophyta</taxon>
        <taxon>Spermatophyta</taxon>
        <taxon>Magnoliopsida</taxon>
        <taxon>eudicotyledons</taxon>
        <taxon>Gunneridae</taxon>
        <taxon>Pentapetalae</taxon>
        <taxon>asterids</taxon>
        <taxon>lamiids</taxon>
        <taxon>Gentianales</taxon>
        <taxon>Apocynaceae</taxon>
        <taxon>Rauvolfioideae</taxon>
        <taxon>Vinceae</taxon>
        <taxon>Catharanthinae</taxon>
        <taxon>Catharanthus</taxon>
    </lineage>
</organism>
<reference evidence="2" key="1">
    <citation type="journal article" date="2023" name="Nat. Plants">
        <title>Single-cell RNA sequencing provides a high-resolution roadmap for understanding the multicellular compartmentation of specialized metabolism.</title>
        <authorList>
            <person name="Sun S."/>
            <person name="Shen X."/>
            <person name="Li Y."/>
            <person name="Li Y."/>
            <person name="Wang S."/>
            <person name="Li R."/>
            <person name="Zhang H."/>
            <person name="Shen G."/>
            <person name="Guo B."/>
            <person name="Wei J."/>
            <person name="Xu J."/>
            <person name="St-Pierre B."/>
            <person name="Chen S."/>
            <person name="Sun C."/>
        </authorList>
    </citation>
    <scope>NUCLEOTIDE SEQUENCE [LARGE SCALE GENOMIC DNA]</scope>
</reference>
<proteinExistence type="predicted"/>
<name>A0ACC0C9V5_CATRO</name>
<dbReference type="EMBL" id="CM044701">
    <property type="protein sequence ID" value="KAI5681727.1"/>
    <property type="molecule type" value="Genomic_DNA"/>
</dbReference>